<accession>A0ABS2JMH0</accession>
<dbReference type="PANTHER" id="PTHR38011:SF12">
    <property type="entry name" value="BIFUNCTIONAL DEAMINASE-REDUCTASE DOMAIN PROTEIN"/>
    <property type="match status" value="1"/>
</dbReference>
<protein>
    <submittedName>
        <fullName evidence="2">Dihydrofolate reductase family protein</fullName>
    </submittedName>
</protein>
<organism evidence="2 3">
    <name type="scientific">Dyella kyungheensis</name>
    <dbReference type="NCBI Taxonomy" id="1242174"/>
    <lineage>
        <taxon>Bacteria</taxon>
        <taxon>Pseudomonadati</taxon>
        <taxon>Pseudomonadota</taxon>
        <taxon>Gammaproteobacteria</taxon>
        <taxon>Lysobacterales</taxon>
        <taxon>Rhodanobacteraceae</taxon>
        <taxon>Dyella</taxon>
    </lineage>
</organism>
<keyword evidence="3" id="KW-1185">Reference proteome</keyword>
<dbReference type="Gene3D" id="3.40.430.10">
    <property type="entry name" value="Dihydrofolate Reductase, subunit A"/>
    <property type="match status" value="1"/>
</dbReference>
<comment type="caution">
    <text evidence="2">The sequence shown here is derived from an EMBL/GenBank/DDBJ whole genome shotgun (WGS) entry which is preliminary data.</text>
</comment>
<dbReference type="EMBL" id="JADIKC010000002">
    <property type="protein sequence ID" value="MBM7120234.1"/>
    <property type="molecule type" value="Genomic_DNA"/>
</dbReference>
<feature type="domain" description="Bacterial bifunctional deaminase-reductase C-terminal" evidence="1">
    <location>
        <begin position="9"/>
        <end position="199"/>
    </location>
</feature>
<dbReference type="SUPFAM" id="SSF53597">
    <property type="entry name" value="Dihydrofolate reductase-like"/>
    <property type="match status" value="1"/>
</dbReference>
<name>A0ABS2JMH0_9GAMM</name>
<sequence length="215" mass="23334">MSKLRVQSFALSLDGYGSGPDQSLDNPLGVGGVGLMEWFFPTQAWQRMHGGSEGETGVDNRMAEQGFNGIGAWILGRNMFGPVRGPWPDESWKGWWGDEPPYHVPVFVLTQHARKPLTMAGGTTFHFVTDGIHAALEQARAAAAGLDVRVGGGVATVRQYLQARLLDELHLAVRPVLLGRGEALFEGLDLPALGYACVESVSGERATHVTLRRRD</sequence>
<evidence type="ECO:0000259" key="1">
    <source>
        <dbReference type="Pfam" id="PF01872"/>
    </source>
</evidence>
<reference evidence="2 3" key="1">
    <citation type="submission" date="2020-10" db="EMBL/GenBank/DDBJ databases">
        <title>Phylogeny of dyella-like bacteria.</title>
        <authorList>
            <person name="Fu J."/>
        </authorList>
    </citation>
    <scope>NUCLEOTIDE SEQUENCE [LARGE SCALE GENOMIC DNA]</scope>
    <source>
        <strain evidence="2 3">THG-B117</strain>
    </source>
</reference>
<gene>
    <name evidence="2" type="ORF">ISP20_03595</name>
</gene>
<evidence type="ECO:0000313" key="2">
    <source>
        <dbReference type="EMBL" id="MBM7120234.1"/>
    </source>
</evidence>
<evidence type="ECO:0000313" key="3">
    <source>
        <dbReference type="Proteomes" id="UP001430065"/>
    </source>
</evidence>
<dbReference type="Proteomes" id="UP001430065">
    <property type="component" value="Unassembled WGS sequence"/>
</dbReference>
<dbReference type="InterPro" id="IPR002734">
    <property type="entry name" value="RibDG_C"/>
</dbReference>
<dbReference type="RefSeq" id="WP_204634703.1">
    <property type="nucleotide sequence ID" value="NZ_JADIKC010000002.1"/>
</dbReference>
<dbReference type="InterPro" id="IPR050765">
    <property type="entry name" value="Riboflavin_Biosynth_HTPR"/>
</dbReference>
<dbReference type="Pfam" id="PF01872">
    <property type="entry name" value="RibD_C"/>
    <property type="match status" value="1"/>
</dbReference>
<dbReference type="InterPro" id="IPR024072">
    <property type="entry name" value="DHFR-like_dom_sf"/>
</dbReference>
<proteinExistence type="predicted"/>
<dbReference type="PANTHER" id="PTHR38011">
    <property type="entry name" value="DIHYDROFOLATE REDUCTASE FAMILY PROTEIN (AFU_ORTHOLOGUE AFUA_8G06820)"/>
    <property type="match status" value="1"/>
</dbReference>